<evidence type="ECO:0000313" key="3">
    <source>
        <dbReference type="Proteomes" id="UP000535020"/>
    </source>
</evidence>
<reference evidence="2 3" key="1">
    <citation type="submission" date="2020-07" db="EMBL/GenBank/DDBJ databases">
        <authorList>
            <person name="Sun Q."/>
        </authorList>
    </citation>
    <scope>NUCLEOTIDE SEQUENCE [LARGE SCALE GENOMIC DNA]</scope>
    <source>
        <strain evidence="2 3">MAH-1</strain>
    </source>
</reference>
<feature type="chain" id="PRO_5031052297" description="DUF4154 domain-containing protein" evidence="1">
    <location>
        <begin position="19"/>
        <end position="153"/>
    </location>
</feature>
<comment type="caution">
    <text evidence="2">The sequence shown here is derived from an EMBL/GenBank/DDBJ whole genome shotgun (WGS) entry which is preliminary data.</text>
</comment>
<proteinExistence type="predicted"/>
<evidence type="ECO:0000256" key="1">
    <source>
        <dbReference type="SAM" id="SignalP"/>
    </source>
</evidence>
<keyword evidence="1" id="KW-0732">Signal</keyword>
<name>A0A7Y9C7W3_9FLAO</name>
<organism evidence="2 3">
    <name type="scientific">Flavobacterium agri</name>
    <dbReference type="NCBI Taxonomy" id="2743471"/>
    <lineage>
        <taxon>Bacteria</taxon>
        <taxon>Pseudomonadati</taxon>
        <taxon>Bacteroidota</taxon>
        <taxon>Flavobacteriia</taxon>
        <taxon>Flavobacteriales</taxon>
        <taxon>Flavobacteriaceae</taxon>
        <taxon>Flavobacterium</taxon>
    </lineage>
</organism>
<dbReference type="EMBL" id="JACBJI010000037">
    <property type="protein sequence ID" value="NYA72799.1"/>
    <property type="molecule type" value="Genomic_DNA"/>
</dbReference>
<feature type="signal peptide" evidence="1">
    <location>
        <begin position="1"/>
        <end position="18"/>
    </location>
</feature>
<dbReference type="RefSeq" id="WP_176007604.1">
    <property type="nucleotide sequence ID" value="NZ_JABWMI010000065.1"/>
</dbReference>
<dbReference type="Proteomes" id="UP000535020">
    <property type="component" value="Unassembled WGS sequence"/>
</dbReference>
<accession>A0A7Y9C7W3</accession>
<sequence>MKHSIVVVLLMLVNCLSAQEKTYPRLKENQKWLENFKTISAKGAKIDFIKSKIYSDTSFLSFRNRIILDNSRDPEKHVCKILFFLKSKKHHCELDLETKPSLSKVFDLINEKNIQEIEVIELPESAALFGSNNCGVIILNCDKMLMQKARNVL</sequence>
<keyword evidence="3" id="KW-1185">Reference proteome</keyword>
<evidence type="ECO:0008006" key="4">
    <source>
        <dbReference type="Google" id="ProtNLM"/>
    </source>
</evidence>
<evidence type="ECO:0000313" key="2">
    <source>
        <dbReference type="EMBL" id="NYA72799.1"/>
    </source>
</evidence>
<gene>
    <name evidence="2" type="ORF">HZF10_17885</name>
</gene>
<dbReference type="AlphaFoldDB" id="A0A7Y9C7W3"/>
<protein>
    <recommendedName>
        <fullName evidence="4">DUF4154 domain-containing protein</fullName>
    </recommendedName>
</protein>